<feature type="region of interest" description="Disordered" evidence="3">
    <location>
        <begin position="1"/>
        <end position="82"/>
    </location>
</feature>
<evidence type="ECO:0000313" key="5">
    <source>
        <dbReference type="EMBL" id="KAK6944180.1"/>
    </source>
</evidence>
<name>A0AAN8W1B2_9MAGN</name>
<accession>A0AAN8W1B2</accession>
<gene>
    <name evidence="5" type="ORF">RJ641_025282</name>
</gene>
<feature type="region of interest" description="Disordered" evidence="3">
    <location>
        <begin position="152"/>
        <end position="224"/>
    </location>
</feature>
<feature type="compositionally biased region" description="Basic and acidic residues" evidence="3">
    <location>
        <begin position="243"/>
        <end position="260"/>
    </location>
</feature>
<evidence type="ECO:0000259" key="4">
    <source>
        <dbReference type="PROSITE" id="PS50102"/>
    </source>
</evidence>
<feature type="region of interest" description="Disordered" evidence="3">
    <location>
        <begin position="669"/>
        <end position="694"/>
    </location>
</feature>
<feature type="compositionally biased region" description="Basic residues" evidence="3">
    <location>
        <begin position="1"/>
        <end position="17"/>
    </location>
</feature>
<dbReference type="Proteomes" id="UP001370490">
    <property type="component" value="Unassembled WGS sequence"/>
</dbReference>
<feature type="region of interest" description="Disordered" evidence="3">
    <location>
        <begin position="102"/>
        <end position="129"/>
    </location>
</feature>
<evidence type="ECO:0000256" key="1">
    <source>
        <dbReference type="ARBA" id="ARBA00022884"/>
    </source>
</evidence>
<reference evidence="5 6" key="1">
    <citation type="submission" date="2023-12" db="EMBL/GenBank/DDBJ databases">
        <title>A high-quality genome assembly for Dillenia turbinata (Dilleniales).</title>
        <authorList>
            <person name="Chanderbali A."/>
        </authorList>
    </citation>
    <scope>NUCLEOTIDE SEQUENCE [LARGE SCALE GENOMIC DNA]</scope>
    <source>
        <strain evidence="5">LSX21</strain>
        <tissue evidence="5">Leaf</tissue>
    </source>
</reference>
<feature type="domain" description="RRM" evidence="4">
    <location>
        <begin position="290"/>
        <end position="368"/>
    </location>
</feature>
<dbReference type="AlphaFoldDB" id="A0AAN8W1B2"/>
<dbReference type="CDD" id="cd00590">
    <property type="entry name" value="RRM_SF"/>
    <property type="match status" value="3"/>
</dbReference>
<dbReference type="PROSITE" id="PS50102">
    <property type="entry name" value="RRM"/>
    <property type="match status" value="3"/>
</dbReference>
<keyword evidence="6" id="KW-1185">Reference proteome</keyword>
<dbReference type="InterPro" id="IPR000504">
    <property type="entry name" value="RRM_dom"/>
</dbReference>
<dbReference type="InterPro" id="IPR012677">
    <property type="entry name" value="Nucleotide-bd_a/b_plait_sf"/>
</dbReference>
<comment type="caution">
    <text evidence="5">The sequence shown here is derived from an EMBL/GenBank/DDBJ whole genome shotgun (WGS) entry which is preliminary data.</text>
</comment>
<protein>
    <submittedName>
        <fullName evidence="5">RNA recognition motif domain</fullName>
    </submittedName>
</protein>
<feature type="non-terminal residue" evidence="5">
    <location>
        <position position="723"/>
    </location>
</feature>
<feature type="region of interest" description="Disordered" evidence="3">
    <location>
        <begin position="242"/>
        <end position="268"/>
    </location>
</feature>
<dbReference type="Pfam" id="PF00076">
    <property type="entry name" value="RRM_1"/>
    <property type="match status" value="3"/>
</dbReference>
<dbReference type="InterPro" id="IPR035979">
    <property type="entry name" value="RBD_domain_sf"/>
</dbReference>
<dbReference type="SUPFAM" id="SSF54928">
    <property type="entry name" value="RNA-binding domain, RBD"/>
    <property type="match status" value="2"/>
</dbReference>
<feature type="domain" description="RRM" evidence="4">
    <location>
        <begin position="370"/>
        <end position="453"/>
    </location>
</feature>
<feature type="compositionally biased region" description="Basic and acidic residues" evidence="3">
    <location>
        <begin position="678"/>
        <end position="694"/>
    </location>
</feature>
<dbReference type="GO" id="GO:0003723">
    <property type="term" value="F:RNA binding"/>
    <property type="evidence" value="ECO:0007669"/>
    <property type="project" value="UniProtKB-UniRule"/>
</dbReference>
<evidence type="ECO:0000256" key="2">
    <source>
        <dbReference type="PROSITE-ProRule" id="PRU00176"/>
    </source>
</evidence>
<dbReference type="EMBL" id="JBAMMX010000003">
    <property type="protein sequence ID" value="KAK6944180.1"/>
    <property type="molecule type" value="Genomic_DNA"/>
</dbReference>
<feature type="compositionally biased region" description="Basic and acidic residues" evidence="3">
    <location>
        <begin position="184"/>
        <end position="207"/>
    </location>
</feature>
<proteinExistence type="predicted"/>
<feature type="domain" description="RRM" evidence="4">
    <location>
        <begin position="466"/>
        <end position="546"/>
    </location>
</feature>
<feature type="compositionally biased region" description="Polar residues" evidence="3">
    <location>
        <begin position="164"/>
        <end position="183"/>
    </location>
</feature>
<dbReference type="SMART" id="SM00360">
    <property type="entry name" value="RRM"/>
    <property type="match status" value="3"/>
</dbReference>
<dbReference type="PANTHER" id="PTHR21245">
    <property type="entry name" value="HETEROGENEOUS NUCLEAR RIBONUCLEOPROTEIN"/>
    <property type="match status" value="1"/>
</dbReference>
<dbReference type="Gene3D" id="3.30.70.330">
    <property type="match status" value="3"/>
</dbReference>
<evidence type="ECO:0000313" key="6">
    <source>
        <dbReference type="Proteomes" id="UP001370490"/>
    </source>
</evidence>
<organism evidence="5 6">
    <name type="scientific">Dillenia turbinata</name>
    <dbReference type="NCBI Taxonomy" id="194707"/>
    <lineage>
        <taxon>Eukaryota</taxon>
        <taxon>Viridiplantae</taxon>
        <taxon>Streptophyta</taxon>
        <taxon>Embryophyta</taxon>
        <taxon>Tracheophyta</taxon>
        <taxon>Spermatophyta</taxon>
        <taxon>Magnoliopsida</taxon>
        <taxon>eudicotyledons</taxon>
        <taxon>Gunneridae</taxon>
        <taxon>Pentapetalae</taxon>
        <taxon>Dilleniales</taxon>
        <taxon>Dilleniaceae</taxon>
        <taxon>Dillenia</taxon>
    </lineage>
</organism>
<keyword evidence="1 2" id="KW-0694">RNA-binding</keyword>
<evidence type="ECO:0000256" key="3">
    <source>
        <dbReference type="SAM" id="MobiDB-lite"/>
    </source>
</evidence>
<sequence length="723" mass="79680">MPPRRRAPRVPAKKSTRKSSDQLPPPSPESTTVAGGNVDGDALVEAVTPNSVVPEESTEPAATSKTTPEIADVVSPNSVSVESCDERRGDVLVKEDKVTVTGEAVGKSSDGDENPRVCVSGDGDGKKEAVVEKEGKRVVKRVRVVKKVIKKKVPKKVKKALGVCSSSAQSKNEGNSSDVSTEVENPKISEREKKSESNAGRDNKDVSEMPTSQIEEPVENSENGVPLADENAGCMNEVAEVGSEEREVGGGDTGVKDETKYNGVGDDMSAGIMTMSEEMEALERRKRRRTEIFVGGLDKDAKEEDVRKAFEEAGKIEEVRLVMNNQTGKNKGYAFMRFASAADAKKALEAYSKVEICGKQCSATYVEGNDTIFLGNLDKKWKTEDINKLLLEIGIEKIEKVTVMADPNNSERNRGFAFVELETIKDAQTAFKKLQKKDAFGKQHKIEVSWAEPLKEPDEEEMLKVRTVYAEFIPSSWDEEKVKDHFKKFGKIENVVLARNLQASRRKDFAFVRYTTREAALSCIQSLNREAVIDDGSKVNIKASLAKPLSKGKQSKRTVEVVGKESAKEKPKVAKRAAQISYPRNKVIPAQVHYVPGGSDRSSTNDELIKLLREQASWGLPQVGYAVGSYGALPQPAGMSSQPYYQQQGTGYSPGSYYGFADPTAKIQDEAASEDTDKECKSSDGRDGDLNDKDVRDMNYAQHEQSKWEYWFTRCWEDFSVSL</sequence>